<dbReference type="GO" id="GO:0008194">
    <property type="term" value="F:UDP-glycosyltransferase activity"/>
    <property type="evidence" value="ECO:0007669"/>
    <property type="project" value="UniProtKB-ARBA"/>
</dbReference>
<accession>A0A830C1D6</accession>
<dbReference type="Gene3D" id="3.40.50.2000">
    <property type="entry name" value="Glycogen Phosphorylase B"/>
    <property type="match status" value="1"/>
</dbReference>
<dbReference type="Pfam" id="PF26168">
    <property type="entry name" value="Glyco_transf_N"/>
    <property type="match status" value="1"/>
</dbReference>
<evidence type="ECO:0000259" key="2">
    <source>
        <dbReference type="Pfam" id="PF26168"/>
    </source>
</evidence>
<comment type="caution">
    <text evidence="3">The sequence shown here is derived from an EMBL/GenBank/DDBJ whole genome shotgun (WGS) entry which is preliminary data.</text>
</comment>
<comment type="similarity">
    <text evidence="1">Belongs to the UDP-glycosyltransferase family.</text>
</comment>
<evidence type="ECO:0000256" key="1">
    <source>
        <dbReference type="ARBA" id="ARBA00009995"/>
    </source>
</evidence>
<dbReference type="InterPro" id="IPR058980">
    <property type="entry name" value="Glyco_transf_N"/>
</dbReference>
<dbReference type="OrthoDB" id="5835829at2759"/>
<name>A0A830C1D6_9LAMI</name>
<protein>
    <submittedName>
        <fullName evidence="3">Zeatin o-glucosyltransferase</fullName>
    </submittedName>
</protein>
<dbReference type="AlphaFoldDB" id="A0A830C1D6"/>
<dbReference type="EMBL" id="BMAC01000230">
    <property type="protein sequence ID" value="GFP90958.1"/>
    <property type="molecule type" value="Genomic_DNA"/>
</dbReference>
<organism evidence="3 4">
    <name type="scientific">Phtheirospermum japonicum</name>
    <dbReference type="NCBI Taxonomy" id="374723"/>
    <lineage>
        <taxon>Eukaryota</taxon>
        <taxon>Viridiplantae</taxon>
        <taxon>Streptophyta</taxon>
        <taxon>Embryophyta</taxon>
        <taxon>Tracheophyta</taxon>
        <taxon>Spermatophyta</taxon>
        <taxon>Magnoliopsida</taxon>
        <taxon>eudicotyledons</taxon>
        <taxon>Gunneridae</taxon>
        <taxon>Pentapetalae</taxon>
        <taxon>asterids</taxon>
        <taxon>lamiids</taxon>
        <taxon>Lamiales</taxon>
        <taxon>Orobanchaceae</taxon>
        <taxon>Orobanchaceae incertae sedis</taxon>
        <taxon>Phtheirospermum</taxon>
    </lineage>
</organism>
<evidence type="ECO:0000313" key="4">
    <source>
        <dbReference type="Proteomes" id="UP000653305"/>
    </source>
</evidence>
<dbReference type="PANTHER" id="PTHR48044">
    <property type="entry name" value="GLYCOSYLTRANSFERASE"/>
    <property type="match status" value="1"/>
</dbReference>
<proteinExistence type="inferred from homology"/>
<dbReference type="GO" id="GO:1901135">
    <property type="term" value="P:carbohydrate derivative metabolic process"/>
    <property type="evidence" value="ECO:0007669"/>
    <property type="project" value="UniProtKB-ARBA"/>
</dbReference>
<feature type="domain" description="Glycosyltransferase N-terminal" evidence="2">
    <location>
        <begin position="5"/>
        <end position="232"/>
    </location>
</feature>
<keyword evidence="4" id="KW-1185">Reference proteome</keyword>
<dbReference type="SUPFAM" id="SSF53756">
    <property type="entry name" value="UDP-Glycosyltransferase/glycogen phosphorylase"/>
    <property type="match status" value="1"/>
</dbReference>
<keyword evidence="3" id="KW-0808">Transferase</keyword>
<gene>
    <name evidence="3" type="ORF">PHJA_001239800</name>
</gene>
<sequence>MEQTQVSVVMVPLPSQSHLNQLLRLAALISSHNLSVHFLGSATHNRQVKLRYGQKPNPISKIQFHDLPTPPIDSPDPRTNSDRFPAHMTPAVLAYIELRRPIGSLIQEMSTNTKKIVVIYDRLIAEAVCEAVSIPNVESYAFNCLSGFDLFHILWEAMEKPFSVEGEPVENMCSIRDVFPEEIIEFVVLKPEHFKYRAGDIHNTIRLIDGKYIDLLAREEIGGKTQQWAISPTLKPKLIINHDTNAWTG</sequence>
<dbReference type="Proteomes" id="UP000653305">
    <property type="component" value="Unassembled WGS sequence"/>
</dbReference>
<evidence type="ECO:0000313" key="3">
    <source>
        <dbReference type="EMBL" id="GFP90958.1"/>
    </source>
</evidence>
<reference evidence="3" key="1">
    <citation type="submission" date="2020-07" db="EMBL/GenBank/DDBJ databases">
        <title>Ethylene signaling mediates host invasion by parasitic plants.</title>
        <authorList>
            <person name="Yoshida S."/>
        </authorList>
    </citation>
    <scope>NUCLEOTIDE SEQUENCE</scope>
    <source>
        <strain evidence="3">Okayama</strain>
    </source>
</reference>
<dbReference type="PANTHER" id="PTHR48044:SF48">
    <property type="entry name" value="GLYCOSYLTRANSFERASE"/>
    <property type="match status" value="1"/>
</dbReference>